<dbReference type="PROSITE" id="PS51755">
    <property type="entry name" value="OMPR_PHOB"/>
    <property type="match status" value="1"/>
</dbReference>
<dbReference type="STRING" id="314260.PB2503_00355"/>
<dbReference type="Gene3D" id="6.10.250.690">
    <property type="match status" value="1"/>
</dbReference>
<dbReference type="GO" id="GO:0000156">
    <property type="term" value="F:phosphorelay response regulator activity"/>
    <property type="evidence" value="ECO:0007669"/>
    <property type="project" value="TreeGrafter"/>
</dbReference>
<dbReference type="InterPro" id="IPR039420">
    <property type="entry name" value="WalR-like"/>
</dbReference>
<dbReference type="eggNOG" id="COG0745">
    <property type="taxonomic scope" value="Bacteria"/>
</dbReference>
<name>E0TII0_PARBH</name>
<feature type="domain" description="Response regulatory" evidence="8">
    <location>
        <begin position="3"/>
        <end position="117"/>
    </location>
</feature>
<dbReference type="EMBL" id="CP002156">
    <property type="protein sequence ID" value="ADM10838.1"/>
    <property type="molecule type" value="Genomic_DNA"/>
</dbReference>
<evidence type="ECO:0000259" key="8">
    <source>
        <dbReference type="PROSITE" id="PS50110"/>
    </source>
</evidence>
<organism evidence="10 11">
    <name type="scientific">Parvularcula bermudensis (strain ATCC BAA-594 / HTCC2503 / KCTC 12087)</name>
    <dbReference type="NCBI Taxonomy" id="314260"/>
    <lineage>
        <taxon>Bacteria</taxon>
        <taxon>Pseudomonadati</taxon>
        <taxon>Pseudomonadota</taxon>
        <taxon>Alphaproteobacteria</taxon>
        <taxon>Parvularculales</taxon>
        <taxon>Parvularculaceae</taxon>
        <taxon>Parvularcula</taxon>
    </lineage>
</organism>
<evidence type="ECO:0000313" key="11">
    <source>
        <dbReference type="Proteomes" id="UP000001302"/>
    </source>
</evidence>
<dbReference type="OrthoDB" id="9802426at2"/>
<dbReference type="Proteomes" id="UP000001302">
    <property type="component" value="Chromosome"/>
</dbReference>
<keyword evidence="4 7" id="KW-0238">DNA-binding</keyword>
<dbReference type="PANTHER" id="PTHR48111:SF76">
    <property type="entry name" value="TWO-COMPONENT RESPONSE REGULATOR"/>
    <property type="match status" value="1"/>
</dbReference>
<feature type="modified residue" description="4-aspartylphosphate" evidence="6">
    <location>
        <position position="52"/>
    </location>
</feature>
<dbReference type="SMART" id="SM00862">
    <property type="entry name" value="Trans_reg_C"/>
    <property type="match status" value="1"/>
</dbReference>
<dbReference type="InterPro" id="IPR036388">
    <property type="entry name" value="WH-like_DNA-bd_sf"/>
</dbReference>
<evidence type="ECO:0000256" key="4">
    <source>
        <dbReference type="ARBA" id="ARBA00023125"/>
    </source>
</evidence>
<dbReference type="Gene3D" id="1.10.10.10">
    <property type="entry name" value="Winged helix-like DNA-binding domain superfamily/Winged helix DNA-binding domain"/>
    <property type="match status" value="1"/>
</dbReference>
<dbReference type="SUPFAM" id="SSF52172">
    <property type="entry name" value="CheY-like"/>
    <property type="match status" value="1"/>
</dbReference>
<dbReference type="KEGG" id="pbr:PB2503_00355"/>
<dbReference type="Pfam" id="PF00072">
    <property type="entry name" value="Response_reg"/>
    <property type="match status" value="1"/>
</dbReference>
<keyword evidence="2" id="KW-0902">Two-component regulatory system</keyword>
<gene>
    <name evidence="10" type="ordered locus">PB2503_00355</name>
</gene>
<evidence type="ECO:0000259" key="9">
    <source>
        <dbReference type="PROSITE" id="PS51755"/>
    </source>
</evidence>
<dbReference type="SMART" id="SM00448">
    <property type="entry name" value="REC"/>
    <property type="match status" value="1"/>
</dbReference>
<dbReference type="InterPro" id="IPR001867">
    <property type="entry name" value="OmpR/PhoB-type_DNA-bd"/>
</dbReference>
<evidence type="ECO:0000256" key="6">
    <source>
        <dbReference type="PROSITE-ProRule" id="PRU00169"/>
    </source>
</evidence>
<keyword evidence="11" id="KW-1185">Reference proteome</keyword>
<keyword evidence="5" id="KW-0804">Transcription</keyword>
<dbReference type="GO" id="GO:0006355">
    <property type="term" value="P:regulation of DNA-templated transcription"/>
    <property type="evidence" value="ECO:0007669"/>
    <property type="project" value="InterPro"/>
</dbReference>
<dbReference type="AlphaFoldDB" id="E0TII0"/>
<dbReference type="FunFam" id="3.40.50.2300:FF:000001">
    <property type="entry name" value="DNA-binding response regulator PhoB"/>
    <property type="match status" value="1"/>
</dbReference>
<dbReference type="GO" id="GO:0032993">
    <property type="term" value="C:protein-DNA complex"/>
    <property type="evidence" value="ECO:0007669"/>
    <property type="project" value="TreeGrafter"/>
</dbReference>
<evidence type="ECO:0000256" key="7">
    <source>
        <dbReference type="PROSITE-ProRule" id="PRU01091"/>
    </source>
</evidence>
<reference evidence="10 11" key="2">
    <citation type="journal article" date="2011" name="J. Bacteriol.">
        <title>Complete genome sequence of strain HTCC2503T of Parvularcula bermudensis, the type species of the order "Parvularculales" in the class Alphaproteobacteria.</title>
        <authorList>
            <person name="Oh H.M."/>
            <person name="Kang I."/>
            <person name="Vergin K.L."/>
            <person name="Kang D."/>
            <person name="Rhee K.H."/>
            <person name="Giovannoni S.J."/>
            <person name="Cho J.C."/>
        </authorList>
    </citation>
    <scope>NUCLEOTIDE SEQUENCE [LARGE SCALE GENOMIC DNA]</scope>
    <source>
        <strain evidence="11">ATCC BAA-594 / HTCC2503 / KCTC 12087</strain>
    </source>
</reference>
<dbReference type="GO" id="GO:0005829">
    <property type="term" value="C:cytosol"/>
    <property type="evidence" value="ECO:0007669"/>
    <property type="project" value="TreeGrafter"/>
</dbReference>
<evidence type="ECO:0000256" key="2">
    <source>
        <dbReference type="ARBA" id="ARBA00023012"/>
    </source>
</evidence>
<evidence type="ECO:0000256" key="1">
    <source>
        <dbReference type="ARBA" id="ARBA00022553"/>
    </source>
</evidence>
<keyword evidence="1 6" id="KW-0597">Phosphoprotein</keyword>
<evidence type="ECO:0000256" key="3">
    <source>
        <dbReference type="ARBA" id="ARBA00023015"/>
    </source>
</evidence>
<dbReference type="CDD" id="cd19935">
    <property type="entry name" value="REC_OmpR_CusR-like"/>
    <property type="match status" value="1"/>
</dbReference>
<sequence>MTRILVIEDDEETASFIANGLKQEGFAVDTAKTGTDGLFQATESPPDLVVVDRMLPGLDGVSVIKALRAAGVKIPVLFLTAMGAVEDRVAGLEAGGDDYLVKPFSFMELRARVTTLLRRPPLKDEITRLEARGVTVDRLTRRVTAGSQTVDLQPREYQLLEYLLLHKDQIVTRTMLLEEIWSFHFDPGTNIVETHLSRLRAKLSEAGTSALIRTVRGAGYVIDAD</sequence>
<evidence type="ECO:0000256" key="5">
    <source>
        <dbReference type="ARBA" id="ARBA00023163"/>
    </source>
</evidence>
<dbReference type="Pfam" id="PF00486">
    <property type="entry name" value="Trans_reg_C"/>
    <property type="match status" value="1"/>
</dbReference>
<dbReference type="HOGENOM" id="CLU_000445_30_1_5"/>
<dbReference type="InterPro" id="IPR001789">
    <property type="entry name" value="Sig_transdc_resp-reg_receiver"/>
</dbReference>
<dbReference type="GO" id="GO:0000976">
    <property type="term" value="F:transcription cis-regulatory region binding"/>
    <property type="evidence" value="ECO:0007669"/>
    <property type="project" value="TreeGrafter"/>
</dbReference>
<proteinExistence type="predicted"/>
<evidence type="ECO:0000313" key="10">
    <source>
        <dbReference type="EMBL" id="ADM10838.1"/>
    </source>
</evidence>
<keyword evidence="3" id="KW-0805">Transcription regulation</keyword>
<dbReference type="InterPro" id="IPR011006">
    <property type="entry name" value="CheY-like_superfamily"/>
</dbReference>
<reference evidence="11" key="1">
    <citation type="submission" date="2010-08" db="EMBL/GenBank/DDBJ databases">
        <title>Genome sequence of Parvularcula bermudensis HTCC2503.</title>
        <authorList>
            <person name="Kang D.-M."/>
            <person name="Oh H.-M."/>
            <person name="Cho J.-C."/>
        </authorList>
    </citation>
    <scope>NUCLEOTIDE SEQUENCE [LARGE SCALE GENOMIC DNA]</scope>
    <source>
        <strain evidence="11">ATCC BAA-594 / HTCC2503 / KCTC 12087</strain>
    </source>
</reference>
<feature type="domain" description="OmpR/PhoB-type" evidence="9">
    <location>
        <begin position="124"/>
        <end position="224"/>
    </location>
</feature>
<dbReference type="PROSITE" id="PS50110">
    <property type="entry name" value="RESPONSE_REGULATORY"/>
    <property type="match status" value="1"/>
</dbReference>
<feature type="DNA-binding region" description="OmpR/PhoB-type" evidence="7">
    <location>
        <begin position="124"/>
        <end position="224"/>
    </location>
</feature>
<dbReference type="PANTHER" id="PTHR48111">
    <property type="entry name" value="REGULATOR OF RPOS"/>
    <property type="match status" value="1"/>
</dbReference>
<dbReference type="CDD" id="cd00383">
    <property type="entry name" value="trans_reg_C"/>
    <property type="match status" value="1"/>
</dbReference>
<dbReference type="FunFam" id="1.10.10.10:FF:000005">
    <property type="entry name" value="Two-component system response regulator"/>
    <property type="match status" value="1"/>
</dbReference>
<accession>E0TII0</accession>
<protein>
    <submittedName>
        <fullName evidence="10">DNA-binding response regulator</fullName>
    </submittedName>
</protein>
<dbReference type="RefSeq" id="WP_013301812.1">
    <property type="nucleotide sequence ID" value="NC_014414.1"/>
</dbReference>
<dbReference type="Gene3D" id="3.40.50.2300">
    <property type="match status" value="1"/>
</dbReference>